<organism evidence="2 3">
    <name type="scientific">Chloebia gouldiae</name>
    <name type="common">Gouldian finch</name>
    <name type="synonym">Erythrura gouldiae</name>
    <dbReference type="NCBI Taxonomy" id="44316"/>
    <lineage>
        <taxon>Eukaryota</taxon>
        <taxon>Metazoa</taxon>
        <taxon>Chordata</taxon>
        <taxon>Craniata</taxon>
        <taxon>Vertebrata</taxon>
        <taxon>Euteleostomi</taxon>
        <taxon>Archelosauria</taxon>
        <taxon>Archosauria</taxon>
        <taxon>Dinosauria</taxon>
        <taxon>Saurischia</taxon>
        <taxon>Theropoda</taxon>
        <taxon>Coelurosauria</taxon>
        <taxon>Aves</taxon>
        <taxon>Neognathae</taxon>
        <taxon>Neoaves</taxon>
        <taxon>Telluraves</taxon>
        <taxon>Australaves</taxon>
        <taxon>Passeriformes</taxon>
        <taxon>Passeroidea</taxon>
        <taxon>Passeridae</taxon>
        <taxon>Chloebia</taxon>
    </lineage>
</organism>
<dbReference type="Proteomes" id="UP000276834">
    <property type="component" value="Unassembled WGS sequence"/>
</dbReference>
<gene>
    <name evidence="2" type="ORF">DV515_00012841</name>
</gene>
<dbReference type="EMBL" id="QUSF01000077">
    <property type="protein sequence ID" value="RLV95579.1"/>
    <property type="molecule type" value="Genomic_DNA"/>
</dbReference>
<feature type="compositionally biased region" description="Basic and acidic residues" evidence="1">
    <location>
        <begin position="35"/>
        <end position="53"/>
    </location>
</feature>
<keyword evidence="3" id="KW-1185">Reference proteome</keyword>
<comment type="caution">
    <text evidence="2">The sequence shown here is derived from an EMBL/GenBank/DDBJ whole genome shotgun (WGS) entry which is preliminary data.</text>
</comment>
<dbReference type="AlphaFoldDB" id="A0A3L8S3S1"/>
<name>A0A3L8S3S1_CHLGU</name>
<evidence type="ECO:0000313" key="3">
    <source>
        <dbReference type="Proteomes" id="UP000276834"/>
    </source>
</evidence>
<feature type="region of interest" description="Disordered" evidence="1">
    <location>
        <begin position="35"/>
        <end position="68"/>
    </location>
</feature>
<proteinExistence type="predicted"/>
<evidence type="ECO:0000313" key="2">
    <source>
        <dbReference type="EMBL" id="RLV95579.1"/>
    </source>
</evidence>
<protein>
    <submittedName>
        <fullName evidence="2">Uncharacterized protein</fullName>
    </submittedName>
</protein>
<sequence length="110" mass="12632">MHEKLTENVLPMVMKHNYLFFSISDENKEAWKSLEGEGELKSDSKKKEKKSFERSGGTPDQRGLCSPGWNLTGEDPCLSTQGLQCHMEDWKKDILQQLMLNQVELVIFAD</sequence>
<reference evidence="2 3" key="1">
    <citation type="journal article" date="2018" name="Proc. R. Soc. B">
        <title>A non-coding region near Follistatin controls head colour polymorphism in the Gouldian finch.</title>
        <authorList>
            <person name="Toomey M.B."/>
            <person name="Marques C.I."/>
            <person name="Andrade P."/>
            <person name="Araujo P.M."/>
            <person name="Sabatino S."/>
            <person name="Gazda M.A."/>
            <person name="Afonso S."/>
            <person name="Lopes R.J."/>
            <person name="Corbo J.C."/>
            <person name="Carneiro M."/>
        </authorList>
    </citation>
    <scope>NUCLEOTIDE SEQUENCE [LARGE SCALE GENOMIC DNA]</scope>
    <source>
        <strain evidence="2">Red01</strain>
        <tissue evidence="2">Muscle</tissue>
    </source>
</reference>
<accession>A0A3L8S3S1</accession>
<evidence type="ECO:0000256" key="1">
    <source>
        <dbReference type="SAM" id="MobiDB-lite"/>
    </source>
</evidence>